<dbReference type="PANTHER" id="PTHR30093:SF2">
    <property type="entry name" value="TYPE II SECRETION SYSTEM PROTEIN H"/>
    <property type="match status" value="1"/>
</dbReference>
<dbReference type="InterPro" id="IPR045584">
    <property type="entry name" value="Pilin-like"/>
</dbReference>
<evidence type="ECO:0000313" key="3">
    <source>
        <dbReference type="Proteomes" id="UP000320176"/>
    </source>
</evidence>
<dbReference type="OrthoDB" id="254023at2"/>
<dbReference type="AlphaFoldDB" id="A0A5C6B7I2"/>
<dbReference type="Gene3D" id="3.30.700.10">
    <property type="entry name" value="Glycoprotein, Type 4 Pilin"/>
    <property type="match status" value="1"/>
</dbReference>
<organism evidence="2 3">
    <name type="scientific">Stieleria varia</name>
    <dbReference type="NCBI Taxonomy" id="2528005"/>
    <lineage>
        <taxon>Bacteria</taxon>
        <taxon>Pseudomonadati</taxon>
        <taxon>Planctomycetota</taxon>
        <taxon>Planctomycetia</taxon>
        <taxon>Pirellulales</taxon>
        <taxon>Pirellulaceae</taxon>
        <taxon>Stieleria</taxon>
    </lineage>
</organism>
<evidence type="ECO:0000259" key="1">
    <source>
        <dbReference type="Pfam" id="PF07596"/>
    </source>
</evidence>
<dbReference type="Pfam" id="PF07596">
    <property type="entry name" value="SBP_bac_10"/>
    <property type="match status" value="1"/>
</dbReference>
<accession>A0A5C6B7I2</accession>
<dbReference type="PANTHER" id="PTHR30093">
    <property type="entry name" value="GENERAL SECRETION PATHWAY PROTEIN G"/>
    <property type="match status" value="1"/>
</dbReference>
<gene>
    <name evidence="2" type="ORF">Pla52n_07970</name>
</gene>
<proteinExistence type="predicted"/>
<reference evidence="2 3" key="1">
    <citation type="submission" date="2019-02" db="EMBL/GenBank/DDBJ databases">
        <title>Deep-cultivation of Planctomycetes and their phenomic and genomic characterization uncovers novel biology.</title>
        <authorList>
            <person name="Wiegand S."/>
            <person name="Jogler M."/>
            <person name="Boedeker C."/>
            <person name="Pinto D."/>
            <person name="Vollmers J."/>
            <person name="Rivas-Marin E."/>
            <person name="Kohn T."/>
            <person name="Peeters S.H."/>
            <person name="Heuer A."/>
            <person name="Rast P."/>
            <person name="Oberbeckmann S."/>
            <person name="Bunk B."/>
            <person name="Jeske O."/>
            <person name="Meyerdierks A."/>
            <person name="Storesund J.E."/>
            <person name="Kallscheuer N."/>
            <person name="Luecker S."/>
            <person name="Lage O.M."/>
            <person name="Pohl T."/>
            <person name="Merkel B.J."/>
            <person name="Hornburger P."/>
            <person name="Mueller R.-W."/>
            <person name="Bruemmer F."/>
            <person name="Labrenz M."/>
            <person name="Spormann A.M."/>
            <person name="Op Den Camp H."/>
            <person name="Overmann J."/>
            <person name="Amann R."/>
            <person name="Jetten M.S.M."/>
            <person name="Mascher T."/>
            <person name="Medema M.H."/>
            <person name="Devos D.P."/>
            <person name="Kaster A.-K."/>
            <person name="Ovreas L."/>
            <person name="Rohde M."/>
            <person name="Galperin M.Y."/>
            <person name="Jogler C."/>
        </authorList>
    </citation>
    <scope>NUCLEOTIDE SEQUENCE [LARGE SCALE GENOMIC DNA]</scope>
    <source>
        <strain evidence="2 3">Pla52n</strain>
    </source>
</reference>
<comment type="caution">
    <text evidence="2">The sequence shown here is derived from an EMBL/GenBank/DDBJ whole genome shotgun (WGS) entry which is preliminary data.</text>
</comment>
<dbReference type="SUPFAM" id="SSF54523">
    <property type="entry name" value="Pili subunits"/>
    <property type="match status" value="1"/>
</dbReference>
<dbReference type="Proteomes" id="UP000320176">
    <property type="component" value="Unassembled WGS sequence"/>
</dbReference>
<name>A0A5C6B7I2_9BACT</name>
<dbReference type="InterPro" id="IPR011453">
    <property type="entry name" value="DUF1559"/>
</dbReference>
<sequence length="386" mass="41495">MLVVIAIIGLLAGMLMPALSKAREAMRAAQCSHNLSNFGAMMRVRSSREPSGKFCSGAFDFQRDGVPTEIGWVADLVDDGSIMGQMRCPSNDSATSKAIESLLTAPISDFATTACIDRLGRTPYTSETGQVIENVARTIVTTGAGPGTPLRAEIIYRKMIDKGYNTNYAASWFLMRTEMLLDGAGNLRTQLPGCANVDIRGLNVTRGPLKASYLDSSQAPSSTIPFLMDVSPTGFLSETLGEGELNMIAGGSMYVPSIVGSPIGNARSIDTDLDGSPDAPNPFYLTTPVFPPSHPRSGPTGWLKTWSYDTRQDYRLMNPLHSGVANCLMADNSVQPLYDANGDGFINNGFEVNTAAGQLYWRDSTVEADSMRLASYYSLMSKGPSQ</sequence>
<evidence type="ECO:0000313" key="2">
    <source>
        <dbReference type="EMBL" id="TWU08215.1"/>
    </source>
</evidence>
<dbReference type="EMBL" id="SJPN01000001">
    <property type="protein sequence ID" value="TWU08215.1"/>
    <property type="molecule type" value="Genomic_DNA"/>
</dbReference>
<feature type="domain" description="DUF1559" evidence="1">
    <location>
        <begin position="21"/>
        <end position="341"/>
    </location>
</feature>
<keyword evidence="3" id="KW-1185">Reference proteome</keyword>
<protein>
    <recommendedName>
        <fullName evidence="1">DUF1559 domain-containing protein</fullName>
    </recommendedName>
</protein>